<organism evidence="2 3">
    <name type="scientific">Hyaloscypha variabilis (strain UAMH 11265 / GT02V1 / F)</name>
    <name type="common">Meliniomyces variabilis</name>
    <dbReference type="NCBI Taxonomy" id="1149755"/>
    <lineage>
        <taxon>Eukaryota</taxon>
        <taxon>Fungi</taxon>
        <taxon>Dikarya</taxon>
        <taxon>Ascomycota</taxon>
        <taxon>Pezizomycotina</taxon>
        <taxon>Leotiomycetes</taxon>
        <taxon>Helotiales</taxon>
        <taxon>Hyaloscyphaceae</taxon>
        <taxon>Hyaloscypha</taxon>
        <taxon>Hyaloscypha variabilis</taxon>
    </lineage>
</organism>
<name>A0A2J6RVD1_HYAVF</name>
<feature type="region of interest" description="Disordered" evidence="1">
    <location>
        <begin position="146"/>
        <end position="182"/>
    </location>
</feature>
<gene>
    <name evidence="2" type="ORF">L207DRAFT_543168</name>
</gene>
<dbReference type="EMBL" id="KZ613943">
    <property type="protein sequence ID" value="PMD42482.1"/>
    <property type="molecule type" value="Genomic_DNA"/>
</dbReference>
<proteinExistence type="predicted"/>
<dbReference type="PANTHER" id="PTHR10826:SF1">
    <property type="entry name" value="COMPLEMENT COMPONENT 1 Q SUBCOMPONENT-BINDING PROTEIN, MITOCHONDRIAL"/>
    <property type="match status" value="1"/>
</dbReference>
<dbReference type="InterPro" id="IPR003428">
    <property type="entry name" value="MAM33"/>
</dbReference>
<dbReference type="OrthoDB" id="278212at2759"/>
<feature type="compositionally biased region" description="Acidic residues" evidence="1">
    <location>
        <begin position="165"/>
        <end position="179"/>
    </location>
</feature>
<accession>A0A2J6RVD1</accession>
<dbReference type="GO" id="GO:0042256">
    <property type="term" value="P:cytosolic ribosome assembly"/>
    <property type="evidence" value="ECO:0007669"/>
    <property type="project" value="TreeGrafter"/>
</dbReference>
<dbReference type="InterPro" id="IPR036561">
    <property type="entry name" value="MAM33_sf"/>
</dbReference>
<evidence type="ECO:0000313" key="3">
    <source>
        <dbReference type="Proteomes" id="UP000235786"/>
    </source>
</evidence>
<dbReference type="FunFam" id="3.10.280.10:FF:000007">
    <property type="entry name" value="Regulatory protein SUAPRGA1"/>
    <property type="match status" value="1"/>
</dbReference>
<dbReference type="SUPFAM" id="SSF54529">
    <property type="entry name" value="Mitochondrial glycoprotein MAM33-like"/>
    <property type="match status" value="1"/>
</dbReference>
<dbReference type="GO" id="GO:0005759">
    <property type="term" value="C:mitochondrial matrix"/>
    <property type="evidence" value="ECO:0007669"/>
    <property type="project" value="InterPro"/>
</dbReference>
<protein>
    <submittedName>
        <fullName evidence="2">Regulatory protein-like protein suaprga1</fullName>
    </submittedName>
</protein>
<feature type="compositionally biased region" description="Basic and acidic residues" evidence="1">
    <location>
        <begin position="154"/>
        <end position="163"/>
    </location>
</feature>
<dbReference type="Pfam" id="PF02330">
    <property type="entry name" value="MAM33"/>
    <property type="match status" value="1"/>
</dbReference>
<dbReference type="Gene3D" id="3.10.280.10">
    <property type="entry name" value="Mitochondrial glycoprotein"/>
    <property type="match status" value="1"/>
</dbReference>
<evidence type="ECO:0000313" key="2">
    <source>
        <dbReference type="EMBL" id="PMD42482.1"/>
    </source>
</evidence>
<dbReference type="STRING" id="1149755.A0A2J6RVD1"/>
<sequence length="296" mass="33094">MLSIRSFARVAPRTASRLTASALRRPSARPVSLLQSAWKPARTQYAAAFSTTTIRPSKSAEGDDELIAKLDSEIQMENEMADEGSLPTSVKDYLENGPFEIIDTPGQEEVVLTRQFGDETIKVTFSIADLNAVDPEADYQDRAIGDEETNVNQGDEKNFKVAPEDQIEEQEEEGEEEQEQSFPARLNIVVEKAGKGALAVEAVVQDGMVVIDNVYYYTDASHAYGKTADKVHERQDLYVGPPFSNLDEDLQVLLERYLDERGINAALALFVPDYIDMKEQKEYLRWLESVKGFVEA</sequence>
<evidence type="ECO:0000256" key="1">
    <source>
        <dbReference type="SAM" id="MobiDB-lite"/>
    </source>
</evidence>
<dbReference type="AlphaFoldDB" id="A0A2J6RVD1"/>
<dbReference type="Proteomes" id="UP000235786">
    <property type="component" value="Unassembled WGS sequence"/>
</dbReference>
<keyword evidence="3" id="KW-1185">Reference proteome</keyword>
<reference evidence="2 3" key="1">
    <citation type="submission" date="2016-04" db="EMBL/GenBank/DDBJ databases">
        <title>A degradative enzymes factory behind the ericoid mycorrhizal symbiosis.</title>
        <authorList>
            <consortium name="DOE Joint Genome Institute"/>
            <person name="Martino E."/>
            <person name="Morin E."/>
            <person name="Grelet G."/>
            <person name="Kuo A."/>
            <person name="Kohler A."/>
            <person name="Daghino S."/>
            <person name="Barry K."/>
            <person name="Choi C."/>
            <person name="Cichocki N."/>
            <person name="Clum A."/>
            <person name="Copeland A."/>
            <person name="Hainaut M."/>
            <person name="Haridas S."/>
            <person name="Labutti K."/>
            <person name="Lindquist E."/>
            <person name="Lipzen A."/>
            <person name="Khouja H.-R."/>
            <person name="Murat C."/>
            <person name="Ohm R."/>
            <person name="Olson A."/>
            <person name="Spatafora J."/>
            <person name="Veneault-Fourrey C."/>
            <person name="Henrissat B."/>
            <person name="Grigoriev I."/>
            <person name="Martin F."/>
            <person name="Perotto S."/>
        </authorList>
    </citation>
    <scope>NUCLEOTIDE SEQUENCE [LARGE SCALE GENOMIC DNA]</scope>
    <source>
        <strain evidence="2 3">F</strain>
    </source>
</reference>
<dbReference type="PANTHER" id="PTHR10826">
    <property type="entry name" value="COMPLEMENT COMPONENT 1"/>
    <property type="match status" value="1"/>
</dbReference>